<keyword evidence="2" id="KW-1185">Reference proteome</keyword>
<evidence type="ECO:0000313" key="2">
    <source>
        <dbReference type="Proteomes" id="UP001199816"/>
    </source>
</evidence>
<reference evidence="1 2" key="1">
    <citation type="submission" date="2021-11" db="EMBL/GenBank/DDBJ databases">
        <title>Genomic of Niabella pedocola.</title>
        <authorList>
            <person name="Wu T."/>
        </authorList>
    </citation>
    <scope>NUCLEOTIDE SEQUENCE [LARGE SCALE GENOMIC DNA]</scope>
    <source>
        <strain evidence="1 2">JCM 31011</strain>
    </source>
</reference>
<accession>A0ABS8PNS7</accession>
<proteinExistence type="predicted"/>
<dbReference type="RefSeq" id="WP_231003582.1">
    <property type="nucleotide sequence ID" value="NZ_JAJNEC010000004.1"/>
</dbReference>
<dbReference type="Proteomes" id="UP001199816">
    <property type="component" value="Unassembled WGS sequence"/>
</dbReference>
<comment type="caution">
    <text evidence="1">The sequence shown here is derived from an EMBL/GenBank/DDBJ whole genome shotgun (WGS) entry which is preliminary data.</text>
</comment>
<gene>
    <name evidence="1" type="ORF">LQ567_07050</name>
</gene>
<evidence type="ECO:0000313" key="1">
    <source>
        <dbReference type="EMBL" id="MCD2422515.1"/>
    </source>
</evidence>
<organism evidence="1 2">
    <name type="scientific">Niabella pedocola</name>
    <dbReference type="NCBI Taxonomy" id="1752077"/>
    <lineage>
        <taxon>Bacteria</taxon>
        <taxon>Pseudomonadati</taxon>
        <taxon>Bacteroidota</taxon>
        <taxon>Chitinophagia</taxon>
        <taxon>Chitinophagales</taxon>
        <taxon>Chitinophagaceae</taxon>
        <taxon>Niabella</taxon>
    </lineage>
</organism>
<evidence type="ECO:0008006" key="3">
    <source>
        <dbReference type="Google" id="ProtNLM"/>
    </source>
</evidence>
<sequence length="196" mass="22152">MHLKTILPVLCMLLFACRKHPEKNNIPTARITYTDFTERPVLIKDGEPSFKLDIDGDGIQDFAFKGQQVQEPEHRYTFIYVDPLTEHAHQQAITLQACSFTRGAAIHLQLETGSMRYWSNSRGILTETEHFADRQERDGQFLGAAPLYLAVKVLRDGKTYLGWIELRHQVAAGIDQVYIIKAAINKEPDTAIIAGA</sequence>
<protein>
    <recommendedName>
        <fullName evidence="3">Lipoprotein</fullName>
    </recommendedName>
</protein>
<dbReference type="EMBL" id="JAJNEC010000004">
    <property type="protein sequence ID" value="MCD2422515.1"/>
    <property type="molecule type" value="Genomic_DNA"/>
</dbReference>
<name>A0ABS8PNS7_9BACT</name>
<dbReference type="PROSITE" id="PS51257">
    <property type="entry name" value="PROKAR_LIPOPROTEIN"/>
    <property type="match status" value="1"/>
</dbReference>